<keyword evidence="2" id="KW-0732">Signal</keyword>
<dbReference type="eggNOG" id="COG0860">
    <property type="taxonomic scope" value="Bacteria"/>
</dbReference>
<dbReference type="InterPro" id="IPR002508">
    <property type="entry name" value="MurNAc-LAA_cat"/>
</dbReference>
<evidence type="ECO:0000259" key="3">
    <source>
        <dbReference type="SMART" id="SM00646"/>
    </source>
</evidence>
<gene>
    <name evidence="4" type="ORF">Bccel_1047</name>
</gene>
<name>A0A0L6JK97_9FIRM</name>
<dbReference type="InterPro" id="IPR050695">
    <property type="entry name" value="N-acetylmuramoyl_amidase_3"/>
</dbReference>
<dbReference type="CDD" id="cd02696">
    <property type="entry name" value="MurNAc-LAA"/>
    <property type="match status" value="1"/>
</dbReference>
<feature type="chain" id="PRO_5005565994" evidence="2">
    <location>
        <begin position="33"/>
        <end position="229"/>
    </location>
</feature>
<keyword evidence="1 4" id="KW-0378">Hydrolase</keyword>
<dbReference type="AlphaFoldDB" id="A0A0L6JK97"/>
<evidence type="ECO:0000256" key="1">
    <source>
        <dbReference type="ARBA" id="ARBA00022801"/>
    </source>
</evidence>
<keyword evidence="5" id="KW-1185">Reference proteome</keyword>
<dbReference type="EMBL" id="LGTC01000001">
    <property type="protein sequence ID" value="KNY25787.1"/>
    <property type="molecule type" value="Genomic_DNA"/>
</dbReference>
<evidence type="ECO:0000313" key="4">
    <source>
        <dbReference type="EMBL" id="KNY25787.1"/>
    </source>
</evidence>
<organism evidence="4 5">
    <name type="scientific">Pseudobacteroides cellulosolvens ATCC 35603 = DSM 2933</name>
    <dbReference type="NCBI Taxonomy" id="398512"/>
    <lineage>
        <taxon>Bacteria</taxon>
        <taxon>Bacillati</taxon>
        <taxon>Bacillota</taxon>
        <taxon>Clostridia</taxon>
        <taxon>Eubacteriales</taxon>
        <taxon>Oscillospiraceae</taxon>
        <taxon>Pseudobacteroides</taxon>
    </lineage>
</organism>
<dbReference type="PATRIC" id="fig|398512.5.peg.1086"/>
<dbReference type="Proteomes" id="UP000036923">
    <property type="component" value="Unassembled WGS sequence"/>
</dbReference>
<feature type="domain" description="MurNAc-LAA" evidence="3">
    <location>
        <begin position="109"/>
        <end position="224"/>
    </location>
</feature>
<reference evidence="5" key="1">
    <citation type="submission" date="2015-07" db="EMBL/GenBank/DDBJ databases">
        <title>Near-Complete Genome Sequence of the Cellulolytic Bacterium Bacteroides (Pseudobacteroides) cellulosolvens ATCC 35603.</title>
        <authorList>
            <person name="Dassa B."/>
            <person name="Utturkar S.M."/>
            <person name="Klingeman D.M."/>
            <person name="Hurt R.A."/>
            <person name="Keller M."/>
            <person name="Xu J."/>
            <person name="Reddy Y.H.K."/>
            <person name="Borovok I."/>
            <person name="Grinberg I.R."/>
            <person name="Lamed R."/>
            <person name="Zhivin O."/>
            <person name="Bayer E.A."/>
            <person name="Brown S.D."/>
        </authorList>
    </citation>
    <scope>NUCLEOTIDE SEQUENCE [LARGE SCALE GENOMIC DNA]</scope>
    <source>
        <strain evidence="5">DSM 2933</strain>
    </source>
</reference>
<dbReference type="GO" id="GO:0009253">
    <property type="term" value="P:peptidoglycan catabolic process"/>
    <property type="evidence" value="ECO:0007669"/>
    <property type="project" value="InterPro"/>
</dbReference>
<dbReference type="GO" id="GO:0030288">
    <property type="term" value="C:outer membrane-bounded periplasmic space"/>
    <property type="evidence" value="ECO:0007669"/>
    <property type="project" value="TreeGrafter"/>
</dbReference>
<accession>A0A0L6JK97</accession>
<dbReference type="SUPFAM" id="SSF53187">
    <property type="entry name" value="Zn-dependent exopeptidases"/>
    <property type="match status" value="1"/>
</dbReference>
<evidence type="ECO:0000313" key="5">
    <source>
        <dbReference type="Proteomes" id="UP000036923"/>
    </source>
</evidence>
<dbReference type="PANTHER" id="PTHR30404">
    <property type="entry name" value="N-ACETYLMURAMOYL-L-ALANINE AMIDASE"/>
    <property type="match status" value="1"/>
</dbReference>
<sequence length="229" mass="25653" precursor="true">MSKINKRKYFLTISIVLITLLLLVSIPACAHAAQTKKIVIDPGHGGIDSGCTIKNIYEKNINLDISMKVKSYLEQNGFNVVLTRNGDESLYKYCKTGDTIEKRDLNARVNKINESNASIFVSIHADSYYDHTINGSIVYFFSEQCLQSKALAKSIQRSLNGLTADGKKRMSHNSRAEDYYILRNTSIPGVLVETGFLTNPRERSLLATDEFRQKIANSIASGITQYMKN</sequence>
<dbReference type="GO" id="GO:0008745">
    <property type="term" value="F:N-acetylmuramoyl-L-alanine amidase activity"/>
    <property type="evidence" value="ECO:0007669"/>
    <property type="project" value="InterPro"/>
</dbReference>
<dbReference type="STRING" id="398512.Bccel_1047"/>
<comment type="caution">
    <text evidence="4">The sequence shown here is derived from an EMBL/GenBank/DDBJ whole genome shotgun (WGS) entry which is preliminary data.</text>
</comment>
<dbReference type="PANTHER" id="PTHR30404:SF0">
    <property type="entry name" value="N-ACETYLMURAMOYL-L-ALANINE AMIDASE AMIC"/>
    <property type="match status" value="1"/>
</dbReference>
<dbReference type="Pfam" id="PF01520">
    <property type="entry name" value="Amidase_3"/>
    <property type="match status" value="1"/>
</dbReference>
<proteinExistence type="predicted"/>
<feature type="signal peptide" evidence="2">
    <location>
        <begin position="1"/>
        <end position="32"/>
    </location>
</feature>
<dbReference type="RefSeq" id="WP_050753128.1">
    <property type="nucleotide sequence ID" value="NZ_JQKC01000013.1"/>
</dbReference>
<dbReference type="SMART" id="SM00646">
    <property type="entry name" value="Ami_3"/>
    <property type="match status" value="1"/>
</dbReference>
<evidence type="ECO:0000256" key="2">
    <source>
        <dbReference type="SAM" id="SignalP"/>
    </source>
</evidence>
<protein>
    <submittedName>
        <fullName evidence="4">Cell wall hydrolase/autolysin</fullName>
    </submittedName>
</protein>
<dbReference type="OrthoDB" id="9772024at2"/>
<dbReference type="Gene3D" id="3.40.630.40">
    <property type="entry name" value="Zn-dependent exopeptidases"/>
    <property type="match status" value="1"/>
</dbReference>